<dbReference type="Gene3D" id="2.10.25.10">
    <property type="entry name" value="Laminin"/>
    <property type="match status" value="1"/>
</dbReference>
<evidence type="ECO:0000259" key="3">
    <source>
        <dbReference type="PROSITE" id="PS50026"/>
    </source>
</evidence>
<keyword evidence="1" id="KW-0245">EGF-like domain</keyword>
<keyword evidence="2" id="KW-0812">Transmembrane</keyword>
<feature type="non-terminal residue" evidence="4">
    <location>
        <position position="147"/>
    </location>
</feature>
<dbReference type="EMBL" id="CAJOBJ010286694">
    <property type="protein sequence ID" value="CAF5149647.1"/>
    <property type="molecule type" value="Genomic_DNA"/>
</dbReference>
<accession>A0A8S3FZW9</accession>
<evidence type="ECO:0000256" key="1">
    <source>
        <dbReference type="PROSITE-ProRule" id="PRU00076"/>
    </source>
</evidence>
<evidence type="ECO:0000313" key="4">
    <source>
        <dbReference type="EMBL" id="CAF5149647.1"/>
    </source>
</evidence>
<comment type="caution">
    <text evidence="4">The sequence shown here is derived from an EMBL/GenBank/DDBJ whole genome shotgun (WGS) entry which is preliminary data.</text>
</comment>
<dbReference type="PROSITE" id="PS50026">
    <property type="entry name" value="EGF_3"/>
    <property type="match status" value="1"/>
</dbReference>
<dbReference type="SUPFAM" id="SSF57196">
    <property type="entry name" value="EGF/Laminin"/>
    <property type="match status" value="1"/>
</dbReference>
<feature type="disulfide bond" evidence="1">
    <location>
        <begin position="91"/>
        <end position="100"/>
    </location>
</feature>
<feature type="non-terminal residue" evidence="4">
    <location>
        <position position="1"/>
    </location>
</feature>
<dbReference type="InterPro" id="IPR000742">
    <property type="entry name" value="EGF"/>
</dbReference>
<sequence length="147" mass="17063">TWLWSNDIPLKETPVYRFWVDNNRDILAYDCGIMWLAKNTSVITPAPCVEQALRPYVCKQTIDRCHNHRSNCGKYGKCIDLPMKNSHQCQCRFFYTGDQCEKWSNQGLQIIIGGFIALIAFIISYIIDCDGSDDSWSFKKSNCEQYQ</sequence>
<feature type="disulfide bond" evidence="1">
    <location>
        <begin position="72"/>
        <end position="89"/>
    </location>
</feature>
<dbReference type="PROSITE" id="PS00022">
    <property type="entry name" value="EGF_1"/>
    <property type="match status" value="1"/>
</dbReference>
<keyword evidence="2" id="KW-1133">Transmembrane helix</keyword>
<name>A0A8S3FZW9_9BILA</name>
<feature type="transmembrane region" description="Helical" evidence="2">
    <location>
        <begin position="108"/>
        <end position="127"/>
    </location>
</feature>
<dbReference type="CDD" id="cd00054">
    <property type="entry name" value="EGF_CA"/>
    <property type="match status" value="1"/>
</dbReference>
<keyword evidence="1" id="KW-1015">Disulfide bond</keyword>
<reference evidence="4" key="1">
    <citation type="submission" date="2021-02" db="EMBL/GenBank/DDBJ databases">
        <authorList>
            <person name="Nowell W R."/>
        </authorList>
    </citation>
    <scope>NUCLEOTIDE SEQUENCE</scope>
</reference>
<proteinExistence type="predicted"/>
<comment type="caution">
    <text evidence="1">Lacks conserved residue(s) required for the propagation of feature annotation.</text>
</comment>
<organism evidence="4 5">
    <name type="scientific">Rotaria magnacalcarata</name>
    <dbReference type="NCBI Taxonomy" id="392030"/>
    <lineage>
        <taxon>Eukaryota</taxon>
        <taxon>Metazoa</taxon>
        <taxon>Spiralia</taxon>
        <taxon>Gnathifera</taxon>
        <taxon>Rotifera</taxon>
        <taxon>Eurotatoria</taxon>
        <taxon>Bdelloidea</taxon>
        <taxon>Philodinida</taxon>
        <taxon>Philodinidae</taxon>
        <taxon>Rotaria</taxon>
    </lineage>
</organism>
<dbReference type="Proteomes" id="UP000681720">
    <property type="component" value="Unassembled WGS sequence"/>
</dbReference>
<evidence type="ECO:0000256" key="2">
    <source>
        <dbReference type="SAM" id="Phobius"/>
    </source>
</evidence>
<evidence type="ECO:0000313" key="5">
    <source>
        <dbReference type="Proteomes" id="UP000681720"/>
    </source>
</evidence>
<dbReference type="AlphaFoldDB" id="A0A8S3FZW9"/>
<keyword evidence="2" id="KW-0472">Membrane</keyword>
<protein>
    <recommendedName>
        <fullName evidence="3">EGF-like domain-containing protein</fullName>
    </recommendedName>
</protein>
<feature type="domain" description="EGF-like" evidence="3">
    <location>
        <begin position="61"/>
        <end position="101"/>
    </location>
</feature>
<gene>
    <name evidence="4" type="ORF">GIL414_LOCUS65000</name>
</gene>